<accession>A0ACB8M2E5</accession>
<evidence type="ECO:0000313" key="1">
    <source>
        <dbReference type="EMBL" id="KAH9779954.1"/>
    </source>
</evidence>
<dbReference type="Proteomes" id="UP000829398">
    <property type="component" value="Chromosome 3"/>
</dbReference>
<gene>
    <name evidence="1" type="ORF">KPL71_007905</name>
</gene>
<name>A0ACB8M2E5_CITSI</name>
<dbReference type="EMBL" id="CM039172">
    <property type="protein sequence ID" value="KAH9779954.1"/>
    <property type="molecule type" value="Genomic_DNA"/>
</dbReference>
<protein>
    <submittedName>
        <fullName evidence="1">Uncharacterized protein</fullName>
    </submittedName>
</protein>
<organism evidence="1 2">
    <name type="scientific">Citrus sinensis</name>
    <name type="common">Sweet orange</name>
    <name type="synonym">Citrus aurantium var. sinensis</name>
    <dbReference type="NCBI Taxonomy" id="2711"/>
    <lineage>
        <taxon>Eukaryota</taxon>
        <taxon>Viridiplantae</taxon>
        <taxon>Streptophyta</taxon>
        <taxon>Embryophyta</taxon>
        <taxon>Tracheophyta</taxon>
        <taxon>Spermatophyta</taxon>
        <taxon>Magnoliopsida</taxon>
        <taxon>eudicotyledons</taxon>
        <taxon>Gunneridae</taxon>
        <taxon>Pentapetalae</taxon>
        <taxon>rosids</taxon>
        <taxon>malvids</taxon>
        <taxon>Sapindales</taxon>
        <taxon>Rutaceae</taxon>
        <taxon>Aurantioideae</taxon>
        <taxon>Citrus</taxon>
    </lineage>
</organism>
<sequence length="213" mass="23536">MAEADVVVLLPLKGQLRSADIKREQVAEALLFDAAGKILELLASQIFYEIGSAYGVPDEIGKLRATVETIHAVLLDAEQRHSRHNRAATGWLQMLKDAVCSADYLLDNFSTEFLRQKTTTGSIVAKESIRKRLESIENDQQFHLSESPNAREVSERNIRETHSYMSAEEIIGRGGDQNGIINHLSASTDVHPVSIIPIAVEKSAPKVNFSTNI</sequence>
<comment type="caution">
    <text evidence="1">The sequence shown here is derived from an EMBL/GenBank/DDBJ whole genome shotgun (WGS) entry which is preliminary data.</text>
</comment>
<evidence type="ECO:0000313" key="2">
    <source>
        <dbReference type="Proteomes" id="UP000829398"/>
    </source>
</evidence>
<reference evidence="2" key="1">
    <citation type="journal article" date="2023" name="Hortic. Res.">
        <title>A chromosome-level phased genome enabling allele-level studies in sweet orange: a case study on citrus Huanglongbing tolerance.</title>
        <authorList>
            <person name="Wu B."/>
            <person name="Yu Q."/>
            <person name="Deng Z."/>
            <person name="Duan Y."/>
            <person name="Luo F."/>
            <person name="Gmitter F. Jr."/>
        </authorList>
    </citation>
    <scope>NUCLEOTIDE SEQUENCE [LARGE SCALE GENOMIC DNA]</scope>
    <source>
        <strain evidence="2">cv. Valencia</strain>
    </source>
</reference>
<keyword evidence="2" id="KW-1185">Reference proteome</keyword>
<proteinExistence type="predicted"/>